<feature type="compositionally biased region" description="Gly residues" evidence="1">
    <location>
        <begin position="443"/>
        <end position="457"/>
    </location>
</feature>
<feature type="compositionally biased region" description="Polar residues" evidence="1">
    <location>
        <begin position="293"/>
        <end position="336"/>
    </location>
</feature>
<feature type="compositionally biased region" description="Polar residues" evidence="1">
    <location>
        <begin position="489"/>
        <end position="511"/>
    </location>
</feature>
<feature type="compositionally biased region" description="Polar residues" evidence="1">
    <location>
        <begin position="460"/>
        <end position="482"/>
    </location>
</feature>
<feature type="compositionally biased region" description="Low complexity" evidence="1">
    <location>
        <begin position="403"/>
        <end position="412"/>
    </location>
</feature>
<feature type="region of interest" description="Disordered" evidence="1">
    <location>
        <begin position="281"/>
        <end position="522"/>
    </location>
</feature>
<gene>
    <name evidence="2" type="ORF">HETSPECPRED_007692</name>
</gene>
<name>A0A8H3FU20_9LECA</name>
<dbReference type="Proteomes" id="UP000664521">
    <property type="component" value="Unassembled WGS sequence"/>
</dbReference>
<keyword evidence="3" id="KW-1185">Reference proteome</keyword>
<feature type="compositionally biased region" description="Polar residues" evidence="1">
    <location>
        <begin position="372"/>
        <end position="395"/>
    </location>
</feature>
<dbReference type="AlphaFoldDB" id="A0A8H3FU20"/>
<evidence type="ECO:0000313" key="3">
    <source>
        <dbReference type="Proteomes" id="UP000664521"/>
    </source>
</evidence>
<protein>
    <submittedName>
        <fullName evidence="2">Uncharacterized protein</fullName>
    </submittedName>
</protein>
<sequence>MSVFNDVKNYMRSPKCLLLQHSLYPDPNHSAAFQQDLYLNATCCDNCQVEADKVDVYYWPEPNADTSCQSIIGDEVSRADAGATTDDSGNVYWGCTSWLPRDEIVGTDSSTIWTTATLTSVAALQFKAYVYNPWQESPCSNVSIALSSFSNKTTGILTRPASIHPRGHSLVATNNASTTVLGTFTFTSPSIYVNFQGLNAGDYCGTTSISSTMLAFSAGDLPCPPQSIMSENWYKPLPGVPYRPYFAFPDKVRHVVPWFTACNAFWFNAFDPPRTLRPVANLDPPVTTEDPKVSSQAPMPSITQDPGPTKTPSTLNAATPTFLQPASSQPVSQPKQTAGHGQDPAASGDQPLPTIGIFGGDPDTVSAKIDPSIQQPVDPTPASQPKQTAAKSNGDPTGHEDPTGNGETTDSGGSTGNGDPASNARPTGNADSTDSSHSMGDEGSTGNGGSTDNGGSAGNENPSTGAQDPQHDGSQASHSQEPQAGVPRTTIQLGSHPNSKVTTIHLGNTGNEQHHTQTPDPKVADPIAPFVIAPFDPIHHPKHPSITNSFNEASSTLHPVVTVAGQKLTISDPSTVSIVGTVITPGGAGVDIKGTSVSLGPSGNLVVGNPGSFPGPSVMTIAGNTITANPTSFDIAGTPVTAGGPGVTFSGVALSLGSSGNLVVEGNTGATSASPVLFTSDGSVYTSEAIVDGATHAPAQPSSIFTVGSVTFTANPTAFAIGTSTLSAGGSGVTVANTPIYLNPQGSLVVGSATIALQSSTPSVLTTDSQKFTFESNSRVVVGGVTLSLGGQGAIVSGASVSLGASGLIIGSDTIPLQTPTPTVLTTDGLTLTLLQKSQIAIDGTTLKIGGQGITLSGTPISVGASGLIMGSDTIPLQTPTPTVLTTDGVTLTLLQQSQIAIDGTTLRIGGQGLTVSGTPISINSNGLVIGSDTISLQTPSPTILTTDSQVLTLEPSGRVAVGGVTLSAGGPAATVSGASISVASSDLIIGPDHIPLPSGSGNGNETASSGVEGFTSTGSRRMVAKGMGWWGVLVMAVMVV</sequence>
<comment type="caution">
    <text evidence="2">The sequence shown here is derived from an EMBL/GenBank/DDBJ whole genome shotgun (WGS) entry which is preliminary data.</text>
</comment>
<evidence type="ECO:0000256" key="1">
    <source>
        <dbReference type="SAM" id="MobiDB-lite"/>
    </source>
</evidence>
<evidence type="ECO:0000313" key="2">
    <source>
        <dbReference type="EMBL" id="CAF9930694.1"/>
    </source>
</evidence>
<feature type="region of interest" description="Disordered" evidence="1">
    <location>
        <begin position="995"/>
        <end position="1016"/>
    </location>
</feature>
<feature type="compositionally biased region" description="Polar residues" evidence="1">
    <location>
        <begin position="424"/>
        <end position="438"/>
    </location>
</feature>
<accession>A0A8H3FU20</accession>
<feature type="compositionally biased region" description="Polar residues" evidence="1">
    <location>
        <begin position="1004"/>
        <end position="1016"/>
    </location>
</feature>
<dbReference type="EMBL" id="CAJPDS010000056">
    <property type="protein sequence ID" value="CAF9930694.1"/>
    <property type="molecule type" value="Genomic_DNA"/>
</dbReference>
<organism evidence="2 3">
    <name type="scientific">Heterodermia speciosa</name>
    <dbReference type="NCBI Taxonomy" id="116794"/>
    <lineage>
        <taxon>Eukaryota</taxon>
        <taxon>Fungi</taxon>
        <taxon>Dikarya</taxon>
        <taxon>Ascomycota</taxon>
        <taxon>Pezizomycotina</taxon>
        <taxon>Lecanoromycetes</taxon>
        <taxon>OSLEUM clade</taxon>
        <taxon>Lecanoromycetidae</taxon>
        <taxon>Caliciales</taxon>
        <taxon>Physciaceae</taxon>
        <taxon>Heterodermia</taxon>
    </lineage>
</organism>
<reference evidence="2" key="1">
    <citation type="submission" date="2021-03" db="EMBL/GenBank/DDBJ databases">
        <authorList>
            <person name="Tagirdzhanova G."/>
        </authorList>
    </citation>
    <scope>NUCLEOTIDE SEQUENCE</scope>
</reference>
<dbReference type="OrthoDB" id="5431063at2759"/>
<proteinExistence type="predicted"/>